<sequence>MERDVLNAILGSYSKILNEISEIKKMIAAGRNDSEGKRNMMLESFILNSQFSKENTQKHIKERISDRNEPKGNSVKQDKINERTEDYHNISKRRVSSITGSNSQSQTGNLSMTHDRIPTKCSTQSNYKNYKSFDPDRGFEIEKCLSQRADNKVDLQDYPSQGRGKFRKRSKIQESYNCNRNEKNGWEFFNNLEKEIEEAL</sequence>
<evidence type="ECO:0000256" key="1">
    <source>
        <dbReference type="SAM" id="MobiDB-lite"/>
    </source>
</evidence>
<protein>
    <submittedName>
        <fullName evidence="2">Uncharacterized protein</fullName>
    </submittedName>
</protein>
<dbReference type="Proteomes" id="UP000011082">
    <property type="component" value="Unassembled WGS sequence"/>
</dbReference>
<dbReference type="InParanoid" id="L2GQW9"/>
<keyword evidence="3" id="KW-1185">Reference proteome</keyword>
<accession>L2GQW9</accession>
<gene>
    <name evidence="2" type="ORF">VICG_00225</name>
</gene>
<dbReference type="EMBL" id="JH370130">
    <property type="protein sequence ID" value="ELA42910.1"/>
    <property type="molecule type" value="Genomic_DNA"/>
</dbReference>
<dbReference type="VEuPathDB" id="MicrosporidiaDB:VICG_00225"/>
<feature type="compositionally biased region" description="Basic and acidic residues" evidence="1">
    <location>
        <begin position="55"/>
        <end position="89"/>
    </location>
</feature>
<feature type="compositionally biased region" description="Polar residues" evidence="1">
    <location>
        <begin position="96"/>
        <end position="112"/>
    </location>
</feature>
<reference evidence="3" key="1">
    <citation type="submission" date="2011-05" db="EMBL/GenBank/DDBJ databases">
        <title>The genome sequence of Vittaforma corneae strain ATCC 50505.</title>
        <authorList>
            <consortium name="The Broad Institute Genome Sequencing Platform"/>
            <person name="Cuomo C."/>
            <person name="Didier E."/>
            <person name="Bowers L."/>
            <person name="Young S.K."/>
            <person name="Zeng Q."/>
            <person name="Gargeya S."/>
            <person name="Fitzgerald M."/>
            <person name="Haas B."/>
            <person name="Abouelleil A."/>
            <person name="Alvarado L."/>
            <person name="Arachchi H.M."/>
            <person name="Berlin A."/>
            <person name="Chapman S.B."/>
            <person name="Gearin G."/>
            <person name="Goldberg J."/>
            <person name="Griggs A."/>
            <person name="Gujja S."/>
            <person name="Hansen M."/>
            <person name="Heiman D."/>
            <person name="Howarth C."/>
            <person name="Larimer J."/>
            <person name="Lui A."/>
            <person name="MacDonald P.J.P."/>
            <person name="McCowen C."/>
            <person name="Montmayeur A."/>
            <person name="Murphy C."/>
            <person name="Neiman D."/>
            <person name="Pearson M."/>
            <person name="Priest M."/>
            <person name="Roberts A."/>
            <person name="Saif S."/>
            <person name="Shea T."/>
            <person name="Sisk P."/>
            <person name="Stolte C."/>
            <person name="Sykes S."/>
            <person name="Wortman J."/>
            <person name="Nusbaum C."/>
            <person name="Birren B."/>
        </authorList>
    </citation>
    <scope>NUCLEOTIDE SEQUENCE [LARGE SCALE GENOMIC DNA]</scope>
    <source>
        <strain evidence="3">ATCC 50505</strain>
    </source>
</reference>
<dbReference type="GeneID" id="19880943"/>
<dbReference type="AlphaFoldDB" id="L2GQW9"/>
<feature type="region of interest" description="Disordered" evidence="1">
    <location>
        <begin position="53"/>
        <end position="118"/>
    </location>
</feature>
<evidence type="ECO:0000313" key="2">
    <source>
        <dbReference type="EMBL" id="ELA42910.1"/>
    </source>
</evidence>
<name>L2GQW9_VITCO</name>
<dbReference type="HOGENOM" id="CLU_1367177_0_0_1"/>
<proteinExistence type="predicted"/>
<organism evidence="2 3">
    <name type="scientific">Vittaforma corneae (strain ATCC 50505)</name>
    <name type="common">Microsporidian parasite</name>
    <name type="synonym">Nosema corneum</name>
    <dbReference type="NCBI Taxonomy" id="993615"/>
    <lineage>
        <taxon>Eukaryota</taxon>
        <taxon>Fungi</taxon>
        <taxon>Fungi incertae sedis</taxon>
        <taxon>Microsporidia</taxon>
        <taxon>Nosematidae</taxon>
        <taxon>Vittaforma</taxon>
    </lineage>
</organism>
<dbReference type="RefSeq" id="XP_007603678.1">
    <property type="nucleotide sequence ID" value="XM_007603616.1"/>
</dbReference>
<evidence type="ECO:0000313" key="3">
    <source>
        <dbReference type="Proteomes" id="UP000011082"/>
    </source>
</evidence>